<evidence type="ECO:0000313" key="2">
    <source>
        <dbReference type="Proteomes" id="UP000887565"/>
    </source>
</evidence>
<evidence type="ECO:0000313" key="3">
    <source>
        <dbReference type="WBParaSite" id="nRc.2.0.1.t03353-RA"/>
    </source>
</evidence>
<feature type="region of interest" description="Disordered" evidence="1">
    <location>
        <begin position="1"/>
        <end position="66"/>
    </location>
</feature>
<sequence length="700" mass="81592">SDTSESSDSEVSEIDSRDEGVILSRRNYESKVEEKMKEPKSDDEKNDPDYVDDDTQKDQHPGVGENIITSTPLKKAVASKKKDNDVRQEKIDSRKIIHISRKCVVPGCNMTVKQSKQHWKRKHSTCDFNYDEYRQKMDLRLKVFDEEEEELAMEVPVPCDIKETDKNVWMRMEEAGLHRKIERGRCLLLERWHENLASYPKPSAKTNADNYRNHVAMILAACCRSQGTLGIEQIIDDLSDQLDTYVSKLIRVAGNENAHSYLKYLAMFLRYFRNKTKLGKGFKAQIQKNFGNRNGPTLKAIQGLHGFCEERNNFEPLGALFVRRCSATSAVQRIWDQFDAIEEGLVDIGNHCRNHTSKVAANIYDRRKELNLIVRSYNTLRVVEETNEASAPIIEELTTAEILHEEEKEIELEQKIEKKLVNFDYDASVCGLFHLDDGELPWTKEMDNKPTLNGKRDRFYRNSWKVAAEAFLKKTTKFRRHYIRFESLDELIPEEEMLRAVGTSKREVNIVRRRVLNTLLRYLNNVQWMCLIRFLIPSILREPVSVADFCDAASFVAKVIGIDFQAPSSDEFDFLIRLDRQEPRAPEVESSNIELEELEHSTQPAQIDVCNNIESTQLHQHVEEKKKRKKKKKKTKESKNEHHKVDEYEEVTKTPSTNFEPNERCNEKEDDEEFLDFLSKTWQYRDNNDSLASWQFTQSL</sequence>
<keyword evidence="2" id="KW-1185">Reference proteome</keyword>
<feature type="compositionally biased region" description="Basic and acidic residues" evidence="1">
    <location>
        <begin position="637"/>
        <end position="652"/>
    </location>
</feature>
<name>A0A915HN28_ROMCU</name>
<feature type="region of interest" description="Disordered" evidence="1">
    <location>
        <begin position="620"/>
        <end position="671"/>
    </location>
</feature>
<feature type="compositionally biased region" description="Acidic residues" evidence="1">
    <location>
        <begin position="44"/>
        <end position="53"/>
    </location>
</feature>
<feature type="compositionally biased region" description="Basic residues" evidence="1">
    <location>
        <begin position="626"/>
        <end position="636"/>
    </location>
</feature>
<feature type="compositionally biased region" description="Acidic residues" evidence="1">
    <location>
        <begin position="1"/>
        <end position="13"/>
    </location>
</feature>
<dbReference type="Proteomes" id="UP000887565">
    <property type="component" value="Unplaced"/>
</dbReference>
<reference evidence="3" key="1">
    <citation type="submission" date="2022-11" db="UniProtKB">
        <authorList>
            <consortium name="WormBaseParasite"/>
        </authorList>
    </citation>
    <scope>IDENTIFICATION</scope>
</reference>
<dbReference type="WBParaSite" id="nRc.2.0.1.t03353-RA">
    <property type="protein sequence ID" value="nRc.2.0.1.t03353-RA"/>
    <property type="gene ID" value="nRc.2.0.1.g03353"/>
</dbReference>
<dbReference type="AlphaFoldDB" id="A0A915HN28"/>
<proteinExistence type="predicted"/>
<evidence type="ECO:0000256" key="1">
    <source>
        <dbReference type="SAM" id="MobiDB-lite"/>
    </source>
</evidence>
<protein>
    <submittedName>
        <fullName evidence="3">Uncharacterized protein</fullName>
    </submittedName>
</protein>
<feature type="compositionally biased region" description="Basic and acidic residues" evidence="1">
    <location>
        <begin position="14"/>
        <end position="43"/>
    </location>
</feature>
<organism evidence="2 3">
    <name type="scientific">Romanomermis culicivorax</name>
    <name type="common">Nematode worm</name>
    <dbReference type="NCBI Taxonomy" id="13658"/>
    <lineage>
        <taxon>Eukaryota</taxon>
        <taxon>Metazoa</taxon>
        <taxon>Ecdysozoa</taxon>
        <taxon>Nematoda</taxon>
        <taxon>Enoplea</taxon>
        <taxon>Dorylaimia</taxon>
        <taxon>Mermithida</taxon>
        <taxon>Mermithoidea</taxon>
        <taxon>Mermithidae</taxon>
        <taxon>Romanomermis</taxon>
    </lineage>
</organism>
<accession>A0A915HN28</accession>